<feature type="region of interest" description="Disordered" evidence="2">
    <location>
        <begin position="169"/>
        <end position="192"/>
    </location>
</feature>
<reference evidence="3" key="1">
    <citation type="submission" date="2022-12" db="EMBL/GenBank/DDBJ databases">
        <authorList>
            <person name="Brejova B."/>
        </authorList>
    </citation>
    <scope>NUCLEOTIDE SEQUENCE</scope>
</reference>
<evidence type="ECO:0008006" key="5">
    <source>
        <dbReference type="Google" id="ProtNLM"/>
    </source>
</evidence>
<evidence type="ECO:0000313" key="3">
    <source>
        <dbReference type="EMBL" id="CAI5756258.1"/>
    </source>
</evidence>
<dbReference type="GO" id="GO:0070823">
    <property type="term" value="C:HDA1 complex"/>
    <property type="evidence" value="ECO:0007669"/>
    <property type="project" value="InterPro"/>
</dbReference>
<keyword evidence="1" id="KW-0175">Coiled coil</keyword>
<dbReference type="InterPro" id="IPR038609">
    <property type="entry name" value="HDA1_su2/3_sf"/>
</dbReference>
<evidence type="ECO:0000256" key="2">
    <source>
        <dbReference type="SAM" id="MobiDB-lite"/>
    </source>
</evidence>
<sequence length="618" mass="72863">MNLLKILDSTPEPPIIELDFDECDNSRIYNLPCPMYEYQKELTDQIISLHYPEILKFCELNDKKEIIIDSLSKCIKNLMLITTHPYLMIDHYMPKNLSYKEMPNKLAETSGKFNVLRDLLNVLIEIDSPKNIGLVISDNGRLFDLIESLLLGCHSCKTVKRYFGNNIQRESKKNSKNGNGYHSDNNGTSKKLDPNNSVIHLIPDTGALNKDQEIFKRIKFDVLIIIDQNVDQESDFFRRIKYQNNRQGAIIINLIPLNTIEHIKLFTIDLYKIISSVVCLRDNIGNLPPDFHPIYQQKLAYFNKFFESVLKLNQNPNWPLPSLPKISTFSPSDVERSLLTETQYNYINYTEEDKKIPSYYESKRLKSHYITNPLINSYDKLSGIESLTQNDTHHLTHKLMLNLNTKSLKLKDLRNELASYIEDRENLIGRREKDLKLTVSNLVDDINHNEQRINCANKLIIKKNTQIEEIKERIIKLENELKEKYSEENEAYSIQYKIWKLQNEIKNYITKIKLKNDEKNFTNQELKNCQESIKDSEIEIKEYEEKIESEKRKFNELETQKHTEIDNEYKIKKQKLVEDIEKEQLINKQLKLKYNQTFRFLKDTSHLKKRKGRGITPK</sequence>
<dbReference type="PRINTS" id="PR02093">
    <property type="entry name" value="HDA1SUBUNIT3"/>
</dbReference>
<dbReference type="AlphaFoldDB" id="A0A9W4XBM0"/>
<gene>
    <name evidence="3" type="ORF">CANVERA_P0774</name>
</gene>
<feature type="coiled-coil region" evidence="1">
    <location>
        <begin position="403"/>
        <end position="430"/>
    </location>
</feature>
<dbReference type="EMBL" id="CANTUO010000001">
    <property type="protein sequence ID" value="CAI5756258.1"/>
    <property type="molecule type" value="Genomic_DNA"/>
</dbReference>
<evidence type="ECO:0000313" key="4">
    <source>
        <dbReference type="Proteomes" id="UP001152885"/>
    </source>
</evidence>
<protein>
    <recommendedName>
        <fullName evidence="5">HDA1 complex subunit 3</fullName>
    </recommendedName>
</protein>
<dbReference type="Pfam" id="PF11496">
    <property type="entry name" value="HDA2-3"/>
    <property type="match status" value="1"/>
</dbReference>
<organism evidence="3 4">
    <name type="scientific">Candida verbasci</name>
    <dbReference type="NCBI Taxonomy" id="1227364"/>
    <lineage>
        <taxon>Eukaryota</taxon>
        <taxon>Fungi</taxon>
        <taxon>Dikarya</taxon>
        <taxon>Ascomycota</taxon>
        <taxon>Saccharomycotina</taxon>
        <taxon>Pichiomycetes</taxon>
        <taxon>Debaryomycetaceae</taxon>
        <taxon>Candida/Lodderomyces clade</taxon>
        <taxon>Candida</taxon>
    </lineage>
</organism>
<dbReference type="OrthoDB" id="3647690at2759"/>
<dbReference type="Proteomes" id="UP001152885">
    <property type="component" value="Unassembled WGS sequence"/>
</dbReference>
<dbReference type="InterPro" id="IPR026216">
    <property type="entry name" value="HDA3"/>
</dbReference>
<dbReference type="Gene3D" id="3.40.50.12360">
    <property type="match status" value="1"/>
</dbReference>
<feature type="coiled-coil region" evidence="1">
    <location>
        <begin position="460"/>
        <end position="593"/>
    </location>
</feature>
<accession>A0A9W4XBM0</accession>
<keyword evidence="4" id="KW-1185">Reference proteome</keyword>
<comment type="caution">
    <text evidence="3">The sequence shown here is derived from an EMBL/GenBank/DDBJ whole genome shotgun (WGS) entry which is preliminary data.</text>
</comment>
<evidence type="ECO:0000256" key="1">
    <source>
        <dbReference type="SAM" id="Coils"/>
    </source>
</evidence>
<dbReference type="InterPro" id="IPR021006">
    <property type="entry name" value="Hda2/3"/>
</dbReference>
<proteinExistence type="predicted"/>
<feature type="compositionally biased region" description="Polar residues" evidence="2">
    <location>
        <begin position="176"/>
        <end position="192"/>
    </location>
</feature>
<name>A0A9W4XBM0_9ASCO</name>